<evidence type="ECO:0000313" key="3">
    <source>
        <dbReference type="Proteomes" id="UP001054945"/>
    </source>
</evidence>
<protein>
    <submittedName>
        <fullName evidence="2">Uncharacterized protein</fullName>
    </submittedName>
</protein>
<dbReference type="Proteomes" id="UP001054945">
    <property type="component" value="Unassembled WGS sequence"/>
</dbReference>
<evidence type="ECO:0000313" key="2">
    <source>
        <dbReference type="EMBL" id="GIY56855.1"/>
    </source>
</evidence>
<comment type="caution">
    <text evidence="2">The sequence shown here is derived from an EMBL/GenBank/DDBJ whole genome shotgun (WGS) entry which is preliminary data.</text>
</comment>
<reference evidence="2 3" key="1">
    <citation type="submission" date="2021-06" db="EMBL/GenBank/DDBJ databases">
        <title>Caerostris extrusa draft genome.</title>
        <authorList>
            <person name="Kono N."/>
            <person name="Arakawa K."/>
        </authorList>
    </citation>
    <scope>NUCLEOTIDE SEQUENCE [LARGE SCALE GENOMIC DNA]</scope>
</reference>
<name>A0AAV4UGM2_CAEEX</name>
<keyword evidence="1" id="KW-0472">Membrane</keyword>
<keyword evidence="1" id="KW-1133">Transmembrane helix</keyword>
<keyword evidence="1" id="KW-0812">Transmembrane</keyword>
<accession>A0AAV4UGM2</accession>
<proteinExistence type="predicted"/>
<evidence type="ECO:0000256" key="1">
    <source>
        <dbReference type="SAM" id="Phobius"/>
    </source>
</evidence>
<feature type="transmembrane region" description="Helical" evidence="1">
    <location>
        <begin position="12"/>
        <end position="30"/>
    </location>
</feature>
<dbReference type="AlphaFoldDB" id="A0AAV4UGM2"/>
<gene>
    <name evidence="2" type="ORF">CEXT_656401</name>
</gene>
<dbReference type="EMBL" id="BPLR01012820">
    <property type="protein sequence ID" value="GIY56855.1"/>
    <property type="molecule type" value="Genomic_DNA"/>
</dbReference>
<sequence>MNSGRKKGEGFSLWALLSFPFYISSFYSYAPKDRRVDEINSSSLGGTPAVTSLPSHPPFKNSDDEKMAILEIFVG</sequence>
<keyword evidence="3" id="KW-1185">Reference proteome</keyword>
<organism evidence="2 3">
    <name type="scientific">Caerostris extrusa</name>
    <name type="common">Bark spider</name>
    <name type="synonym">Caerostris bankana</name>
    <dbReference type="NCBI Taxonomy" id="172846"/>
    <lineage>
        <taxon>Eukaryota</taxon>
        <taxon>Metazoa</taxon>
        <taxon>Ecdysozoa</taxon>
        <taxon>Arthropoda</taxon>
        <taxon>Chelicerata</taxon>
        <taxon>Arachnida</taxon>
        <taxon>Araneae</taxon>
        <taxon>Araneomorphae</taxon>
        <taxon>Entelegynae</taxon>
        <taxon>Araneoidea</taxon>
        <taxon>Araneidae</taxon>
        <taxon>Caerostris</taxon>
    </lineage>
</organism>